<sequence>MEQSEDRITPFINGAGNGFLVGHGLAAIGCAFHSLNDAPHGQKLQDFIARLPYSAFDSSVQMATWSIVSCAVEPFISPRFQKPWVQNLMTGAATGAILQCRCGISGMLSGAYSGAMQSLTMSLFNLSVGYTIKPIHTYRINKKKNEFYKKRSDDVFLDPVQTLTKAFLK</sequence>
<dbReference type="Proteomes" id="UP001470230">
    <property type="component" value="Unassembled WGS sequence"/>
</dbReference>
<dbReference type="EMBL" id="JAPFFF010000029">
    <property type="protein sequence ID" value="KAK8846138.1"/>
    <property type="molecule type" value="Genomic_DNA"/>
</dbReference>
<gene>
    <name evidence="1" type="ORF">M9Y10_020142</name>
</gene>
<comment type="caution">
    <text evidence="1">The sequence shown here is derived from an EMBL/GenBank/DDBJ whole genome shotgun (WGS) entry which is preliminary data.</text>
</comment>
<dbReference type="PROSITE" id="PS51257">
    <property type="entry name" value="PROKAR_LIPOPROTEIN"/>
    <property type="match status" value="1"/>
</dbReference>
<keyword evidence="2" id="KW-1185">Reference proteome</keyword>
<evidence type="ECO:0000313" key="1">
    <source>
        <dbReference type="EMBL" id="KAK8846138.1"/>
    </source>
</evidence>
<reference evidence="1 2" key="1">
    <citation type="submission" date="2024-04" db="EMBL/GenBank/DDBJ databases">
        <title>Tritrichomonas musculus Genome.</title>
        <authorList>
            <person name="Alves-Ferreira E."/>
            <person name="Grigg M."/>
            <person name="Lorenzi H."/>
            <person name="Galac M."/>
        </authorList>
    </citation>
    <scope>NUCLEOTIDE SEQUENCE [LARGE SCALE GENOMIC DNA]</scope>
    <source>
        <strain evidence="1 2">EAF2021</strain>
    </source>
</reference>
<proteinExistence type="predicted"/>
<evidence type="ECO:0000313" key="2">
    <source>
        <dbReference type="Proteomes" id="UP001470230"/>
    </source>
</evidence>
<name>A0ABR2HGA6_9EUKA</name>
<organism evidence="1 2">
    <name type="scientific">Tritrichomonas musculus</name>
    <dbReference type="NCBI Taxonomy" id="1915356"/>
    <lineage>
        <taxon>Eukaryota</taxon>
        <taxon>Metamonada</taxon>
        <taxon>Parabasalia</taxon>
        <taxon>Tritrichomonadida</taxon>
        <taxon>Tritrichomonadidae</taxon>
        <taxon>Tritrichomonas</taxon>
    </lineage>
</organism>
<accession>A0ABR2HGA6</accession>
<protein>
    <submittedName>
        <fullName evidence="1">Uncharacterized protein</fullName>
    </submittedName>
</protein>